<accession>A0A955L277</accession>
<gene>
    <name evidence="3" type="ORF">KC678_04635</name>
</gene>
<evidence type="ECO:0000256" key="2">
    <source>
        <dbReference type="SAM" id="SignalP"/>
    </source>
</evidence>
<feature type="transmembrane region" description="Helical" evidence="1">
    <location>
        <begin position="82"/>
        <end position="102"/>
    </location>
</feature>
<dbReference type="Gene3D" id="1.20.1260.100">
    <property type="entry name" value="TspO/MBR protein"/>
    <property type="match status" value="1"/>
</dbReference>
<feature type="transmembrane region" description="Helical" evidence="1">
    <location>
        <begin position="239"/>
        <end position="259"/>
    </location>
</feature>
<name>A0A955L277_9BACT</name>
<dbReference type="PANTHER" id="PTHR33802">
    <property type="entry name" value="SI:CH211-161H7.5-RELATED"/>
    <property type="match status" value="1"/>
</dbReference>
<keyword evidence="1" id="KW-1133">Transmembrane helix</keyword>
<dbReference type="AlphaFoldDB" id="A0A955L277"/>
<sequence>MNKIRFRHVAVLFTALFQLVSSPLSAQFTNFDAGYYVQGDPIYFLPARFTFGVWGLIITGMILYSIYQILPNQRERKIHKVVGWPMALMNFFFTAWLVAASLETVNDSLVNFSFIATVVVIVLMLLTLIYLFINTQIKNQDIFETPVDDLIVSFPLMNYFAWICIATIANVTDSLYGFGFTGNGSGELWALLVIAVAAIVVSGILILGKRAAGLSAYTLVIMWATYGLYYRNWGVSGQVAYAALGLLIYSFALFMYKVWVSYK</sequence>
<feature type="signal peptide" evidence="2">
    <location>
        <begin position="1"/>
        <end position="26"/>
    </location>
</feature>
<reference evidence="3" key="1">
    <citation type="submission" date="2020-04" db="EMBL/GenBank/DDBJ databases">
        <authorList>
            <person name="Zhang T."/>
        </authorList>
    </citation>
    <scope>NUCLEOTIDE SEQUENCE</scope>
    <source>
        <strain evidence="3">HKST-UBA13</strain>
    </source>
</reference>
<feature type="chain" id="PRO_5036703764" description="Tryptophan-rich sensory protein" evidence="2">
    <location>
        <begin position="27"/>
        <end position="263"/>
    </location>
</feature>
<evidence type="ECO:0000256" key="1">
    <source>
        <dbReference type="SAM" id="Phobius"/>
    </source>
</evidence>
<protein>
    <recommendedName>
        <fullName evidence="5">Tryptophan-rich sensory protein</fullName>
    </recommendedName>
</protein>
<evidence type="ECO:0000313" key="3">
    <source>
        <dbReference type="EMBL" id="MCA9381527.1"/>
    </source>
</evidence>
<feature type="transmembrane region" description="Helical" evidence="1">
    <location>
        <begin position="154"/>
        <end position="176"/>
    </location>
</feature>
<dbReference type="EMBL" id="JAGQLJ010000124">
    <property type="protein sequence ID" value="MCA9381527.1"/>
    <property type="molecule type" value="Genomic_DNA"/>
</dbReference>
<feature type="transmembrane region" description="Helical" evidence="1">
    <location>
        <begin position="114"/>
        <end position="133"/>
    </location>
</feature>
<evidence type="ECO:0008006" key="5">
    <source>
        <dbReference type="Google" id="ProtNLM"/>
    </source>
</evidence>
<reference evidence="3" key="2">
    <citation type="journal article" date="2021" name="Microbiome">
        <title>Successional dynamics and alternative stable states in a saline activated sludge microbial community over 9 years.</title>
        <authorList>
            <person name="Wang Y."/>
            <person name="Ye J."/>
            <person name="Ju F."/>
            <person name="Liu L."/>
            <person name="Boyd J.A."/>
            <person name="Deng Y."/>
            <person name="Parks D.H."/>
            <person name="Jiang X."/>
            <person name="Yin X."/>
            <person name="Woodcroft B.J."/>
            <person name="Tyson G.W."/>
            <person name="Hugenholtz P."/>
            <person name="Polz M.F."/>
            <person name="Zhang T."/>
        </authorList>
    </citation>
    <scope>NUCLEOTIDE SEQUENCE</scope>
    <source>
        <strain evidence="3">HKST-UBA13</strain>
    </source>
</reference>
<dbReference type="Proteomes" id="UP000775877">
    <property type="component" value="Unassembled WGS sequence"/>
</dbReference>
<feature type="transmembrane region" description="Helical" evidence="1">
    <location>
        <begin position="214"/>
        <end position="233"/>
    </location>
</feature>
<keyword evidence="1" id="KW-0472">Membrane</keyword>
<evidence type="ECO:0000313" key="4">
    <source>
        <dbReference type="Proteomes" id="UP000775877"/>
    </source>
</evidence>
<dbReference type="PANTHER" id="PTHR33802:SF1">
    <property type="entry name" value="XK-RELATED PROTEIN"/>
    <property type="match status" value="1"/>
</dbReference>
<feature type="transmembrane region" description="Helical" evidence="1">
    <location>
        <begin position="188"/>
        <end position="207"/>
    </location>
</feature>
<keyword evidence="2" id="KW-0732">Signal</keyword>
<feature type="transmembrane region" description="Helical" evidence="1">
    <location>
        <begin position="49"/>
        <end position="70"/>
    </location>
</feature>
<comment type="caution">
    <text evidence="3">The sequence shown here is derived from an EMBL/GenBank/DDBJ whole genome shotgun (WGS) entry which is preliminary data.</text>
</comment>
<dbReference type="InterPro" id="IPR038330">
    <property type="entry name" value="TspO/MBR-related_sf"/>
</dbReference>
<proteinExistence type="predicted"/>
<organism evidence="3 4">
    <name type="scientific">Candidatus Dojkabacteria bacterium</name>
    <dbReference type="NCBI Taxonomy" id="2099670"/>
    <lineage>
        <taxon>Bacteria</taxon>
        <taxon>Candidatus Dojkabacteria</taxon>
    </lineage>
</organism>
<keyword evidence="1" id="KW-0812">Transmembrane</keyword>